<reference evidence="18" key="1">
    <citation type="journal article" date="2017" name="Genome Biol.">
        <title>Comparative genomics reveals high biological diversity and specific adaptations in the industrially and medically important fungal genus Aspergillus.</title>
        <authorList>
            <person name="de Vries R.P."/>
            <person name="Riley R."/>
            <person name="Wiebenga A."/>
            <person name="Aguilar-Osorio G."/>
            <person name="Amillis S."/>
            <person name="Uchima C.A."/>
            <person name="Anderluh G."/>
            <person name="Asadollahi M."/>
            <person name="Askin M."/>
            <person name="Barry K."/>
            <person name="Battaglia E."/>
            <person name="Bayram O."/>
            <person name="Benocci T."/>
            <person name="Braus-Stromeyer S.A."/>
            <person name="Caldana C."/>
            <person name="Canovas D."/>
            <person name="Cerqueira G.C."/>
            <person name="Chen F."/>
            <person name="Chen W."/>
            <person name="Choi C."/>
            <person name="Clum A."/>
            <person name="Dos Santos R.A."/>
            <person name="Damasio A.R."/>
            <person name="Diallinas G."/>
            <person name="Emri T."/>
            <person name="Fekete E."/>
            <person name="Flipphi M."/>
            <person name="Freyberg S."/>
            <person name="Gallo A."/>
            <person name="Gournas C."/>
            <person name="Habgood R."/>
            <person name="Hainaut M."/>
            <person name="Harispe M.L."/>
            <person name="Henrissat B."/>
            <person name="Hilden K.S."/>
            <person name="Hope R."/>
            <person name="Hossain A."/>
            <person name="Karabika E."/>
            <person name="Karaffa L."/>
            <person name="Karanyi Z."/>
            <person name="Krasevec N."/>
            <person name="Kuo A."/>
            <person name="Kusch H."/>
            <person name="LaButti K."/>
            <person name="Lagendijk E.L."/>
            <person name="Lapidus A."/>
            <person name="Levasseur A."/>
            <person name="Lindquist E."/>
            <person name="Lipzen A."/>
            <person name="Logrieco A.F."/>
            <person name="MacCabe A."/>
            <person name="Maekelae M.R."/>
            <person name="Malavazi I."/>
            <person name="Melin P."/>
            <person name="Meyer V."/>
            <person name="Mielnichuk N."/>
            <person name="Miskei M."/>
            <person name="Molnar A.P."/>
            <person name="Mule G."/>
            <person name="Ngan C.Y."/>
            <person name="Orejas M."/>
            <person name="Orosz E."/>
            <person name="Ouedraogo J.P."/>
            <person name="Overkamp K.M."/>
            <person name="Park H.-S."/>
            <person name="Perrone G."/>
            <person name="Piumi F."/>
            <person name="Punt P.J."/>
            <person name="Ram A.F."/>
            <person name="Ramon A."/>
            <person name="Rauscher S."/>
            <person name="Record E."/>
            <person name="Riano-Pachon D.M."/>
            <person name="Robert V."/>
            <person name="Roehrig J."/>
            <person name="Ruller R."/>
            <person name="Salamov A."/>
            <person name="Salih N.S."/>
            <person name="Samson R.A."/>
            <person name="Sandor E."/>
            <person name="Sanguinetti M."/>
            <person name="Schuetze T."/>
            <person name="Sepcic K."/>
            <person name="Shelest E."/>
            <person name="Sherlock G."/>
            <person name="Sophianopoulou V."/>
            <person name="Squina F.M."/>
            <person name="Sun H."/>
            <person name="Susca A."/>
            <person name="Todd R.B."/>
            <person name="Tsang A."/>
            <person name="Unkles S.E."/>
            <person name="van de Wiele N."/>
            <person name="van Rossen-Uffink D."/>
            <person name="Oliveira J.V."/>
            <person name="Vesth T.C."/>
            <person name="Visser J."/>
            <person name="Yu J.-H."/>
            <person name="Zhou M."/>
            <person name="Andersen M.R."/>
            <person name="Archer D.B."/>
            <person name="Baker S.E."/>
            <person name="Benoit I."/>
            <person name="Brakhage A.A."/>
            <person name="Braus G.H."/>
            <person name="Fischer R."/>
            <person name="Frisvad J.C."/>
            <person name="Goldman G.H."/>
            <person name="Houbraken J."/>
            <person name="Oakley B."/>
            <person name="Pocsi I."/>
            <person name="Scazzocchio C."/>
            <person name="Seiboth B."/>
            <person name="vanKuyk P.A."/>
            <person name="Wortman J."/>
            <person name="Dyer P.S."/>
            <person name="Grigoriev I.V."/>
        </authorList>
    </citation>
    <scope>NUCLEOTIDE SEQUENCE [LARGE SCALE GENOMIC DNA]</scope>
    <source>
        <strain evidence="18">CBS 593.65</strain>
    </source>
</reference>
<dbReference type="OrthoDB" id="10251412at2759"/>
<evidence type="ECO:0000256" key="6">
    <source>
        <dbReference type="ARBA" id="ARBA00022801"/>
    </source>
</evidence>
<evidence type="ECO:0000256" key="14">
    <source>
        <dbReference type="SAM" id="Phobius"/>
    </source>
</evidence>
<dbReference type="InterPro" id="IPR003959">
    <property type="entry name" value="ATPase_AAA_core"/>
</dbReference>
<organism evidence="17 18">
    <name type="scientific">Aspergillus sydowii CBS 593.65</name>
    <dbReference type="NCBI Taxonomy" id="1036612"/>
    <lineage>
        <taxon>Eukaryota</taxon>
        <taxon>Fungi</taxon>
        <taxon>Dikarya</taxon>
        <taxon>Ascomycota</taxon>
        <taxon>Pezizomycotina</taxon>
        <taxon>Eurotiomycetes</taxon>
        <taxon>Eurotiomycetidae</taxon>
        <taxon>Eurotiales</taxon>
        <taxon>Aspergillaceae</taxon>
        <taxon>Aspergillus</taxon>
        <taxon>Aspergillus subgen. Nidulantes</taxon>
    </lineage>
</organism>
<dbReference type="SMART" id="SM00382">
    <property type="entry name" value="AAA"/>
    <property type="match status" value="1"/>
</dbReference>
<dbReference type="InterPro" id="IPR027417">
    <property type="entry name" value="P-loop_NTPase"/>
</dbReference>
<evidence type="ECO:0000256" key="13">
    <source>
        <dbReference type="SAM" id="MobiDB-lite"/>
    </source>
</evidence>
<comment type="similarity">
    <text evidence="2">Belongs to the AAA ATPase family. BCS1 subfamily.</text>
</comment>
<proteinExistence type="inferred from homology"/>
<dbReference type="InterPro" id="IPR014851">
    <property type="entry name" value="BCS1_N"/>
</dbReference>
<evidence type="ECO:0000313" key="18">
    <source>
        <dbReference type="Proteomes" id="UP000184356"/>
    </source>
</evidence>
<keyword evidence="5" id="KW-0999">Mitochondrion inner membrane</keyword>
<evidence type="ECO:0000256" key="8">
    <source>
        <dbReference type="ARBA" id="ARBA00022989"/>
    </source>
</evidence>
<dbReference type="EMBL" id="KV878582">
    <property type="protein sequence ID" value="OJJ64983.1"/>
    <property type="molecule type" value="Genomic_DNA"/>
</dbReference>
<feature type="domain" description="AAA+ ATPase" evidence="15">
    <location>
        <begin position="257"/>
        <end position="426"/>
    </location>
</feature>
<gene>
    <name evidence="17" type="ORF">ASPSYDRAFT_54363</name>
</gene>
<keyword evidence="7 12" id="KW-0067">ATP-binding</keyword>
<feature type="region of interest" description="Disordered" evidence="13">
    <location>
        <begin position="334"/>
        <end position="353"/>
    </location>
</feature>
<evidence type="ECO:0000259" key="16">
    <source>
        <dbReference type="SMART" id="SM01024"/>
    </source>
</evidence>
<feature type="transmembrane region" description="Helical" evidence="14">
    <location>
        <begin position="20"/>
        <end position="37"/>
    </location>
</feature>
<comment type="catalytic activity">
    <reaction evidence="11">
        <text>ATP + H2O = ADP + phosphate + H(+)</text>
        <dbReference type="Rhea" id="RHEA:13065"/>
        <dbReference type="ChEBI" id="CHEBI:15377"/>
        <dbReference type="ChEBI" id="CHEBI:15378"/>
        <dbReference type="ChEBI" id="CHEBI:30616"/>
        <dbReference type="ChEBI" id="CHEBI:43474"/>
        <dbReference type="ChEBI" id="CHEBI:456216"/>
    </reaction>
    <physiologicalReaction direction="left-to-right" evidence="11">
        <dbReference type="Rhea" id="RHEA:13066"/>
    </physiologicalReaction>
</comment>
<evidence type="ECO:0008006" key="19">
    <source>
        <dbReference type="Google" id="ProtNLM"/>
    </source>
</evidence>
<dbReference type="InterPro" id="IPR057495">
    <property type="entry name" value="AAA_lid_BCS1"/>
</dbReference>
<dbReference type="AlphaFoldDB" id="A0A1L9U0D3"/>
<evidence type="ECO:0000256" key="11">
    <source>
        <dbReference type="ARBA" id="ARBA00048778"/>
    </source>
</evidence>
<evidence type="ECO:0000256" key="2">
    <source>
        <dbReference type="ARBA" id="ARBA00007448"/>
    </source>
</evidence>
<dbReference type="Pfam" id="PF00004">
    <property type="entry name" value="AAA"/>
    <property type="match status" value="2"/>
</dbReference>
<dbReference type="InterPro" id="IPR003960">
    <property type="entry name" value="ATPase_AAA_CS"/>
</dbReference>
<dbReference type="InterPro" id="IPR003593">
    <property type="entry name" value="AAA+_ATPase"/>
</dbReference>
<evidence type="ECO:0000313" key="17">
    <source>
        <dbReference type="EMBL" id="OJJ64983.1"/>
    </source>
</evidence>
<dbReference type="VEuPathDB" id="FungiDB:ASPSYDRAFT_54363"/>
<feature type="domain" description="BCS1 N-terminal" evidence="16">
    <location>
        <begin position="26"/>
        <end position="224"/>
    </location>
</feature>
<evidence type="ECO:0000256" key="3">
    <source>
        <dbReference type="ARBA" id="ARBA00022692"/>
    </source>
</evidence>
<dbReference type="Proteomes" id="UP000184356">
    <property type="component" value="Unassembled WGS sequence"/>
</dbReference>
<dbReference type="InterPro" id="IPR050747">
    <property type="entry name" value="Mitochondrial_chaperone_BCS1"/>
</dbReference>
<evidence type="ECO:0000259" key="15">
    <source>
        <dbReference type="SMART" id="SM00382"/>
    </source>
</evidence>
<evidence type="ECO:0000256" key="5">
    <source>
        <dbReference type="ARBA" id="ARBA00022792"/>
    </source>
</evidence>
<dbReference type="GO" id="GO:0016887">
    <property type="term" value="F:ATP hydrolysis activity"/>
    <property type="evidence" value="ECO:0007669"/>
    <property type="project" value="InterPro"/>
</dbReference>
<dbReference type="RefSeq" id="XP_040708789.1">
    <property type="nucleotide sequence ID" value="XM_040848840.1"/>
</dbReference>
<evidence type="ECO:0000256" key="12">
    <source>
        <dbReference type="RuleBase" id="RU003651"/>
    </source>
</evidence>
<protein>
    <recommendedName>
        <fullName evidence="19">AAA+ ATPase domain-containing protein</fullName>
    </recommendedName>
</protein>
<dbReference type="STRING" id="1036612.A0A1L9U0D3"/>
<dbReference type="GO" id="GO:0005524">
    <property type="term" value="F:ATP binding"/>
    <property type="evidence" value="ECO:0007669"/>
    <property type="project" value="UniProtKB-KW"/>
</dbReference>
<sequence length="518" mass="58427">MHYMNSHAVEWLNDALDVNITVLVNFGIALFAVVAALRSTWRSLYAYAESICLTTVYVKEEDPLYHDILLWMDDHVFQHRNFRSVTAVTSTQLENKNAMNTRIAAESHGKHGLLDTTSSIQLQPFQGSRLFRFNGRWILFSHSASRTSSVSRMLLESDEDKVPLKLQCFSLSLDTQHQFLYEAAAYRRKVSMSNVTVHRALTTPRGDIRWRRITSRPRRDLSTVILDQRKKQALLNDIEEFLHLRIKQWYANHGIPYRRGYLFSGPPGTGKTSLASAIAGAFGLDIYVLSLMDSSMTESHFMRLFSEVPEQCVVLLEDIDAAGVTTTRDIANLPAENHNTNGLSNDGDASQMPMRRRAEINTTRPEASSNNVSSQISLSGLLNAIDGISSHEGRILIMTTNAPQALDRALIRPGRVDLHIQFELPSREELRALFLSMYNDMHIQEEGDVLAVDEKSKGGAPLDELAEDFADKLPERQLSLAEVQGFLLQHKKKPADACAQVWEWLVERVDEKDEGVSS</sequence>
<dbReference type="SMART" id="SM01024">
    <property type="entry name" value="BCS1_N"/>
    <property type="match status" value="1"/>
</dbReference>
<dbReference type="SUPFAM" id="SSF52540">
    <property type="entry name" value="P-loop containing nucleoside triphosphate hydrolases"/>
    <property type="match status" value="1"/>
</dbReference>
<accession>A0A1L9U0D3</accession>
<comment type="subcellular location">
    <subcellularLocation>
        <location evidence="1">Mitochondrion inner membrane</location>
        <topology evidence="1">Single-pass membrane protein</topology>
    </subcellularLocation>
</comment>
<evidence type="ECO:0000256" key="9">
    <source>
        <dbReference type="ARBA" id="ARBA00023128"/>
    </source>
</evidence>
<evidence type="ECO:0000256" key="1">
    <source>
        <dbReference type="ARBA" id="ARBA00004434"/>
    </source>
</evidence>
<dbReference type="Gene3D" id="3.40.50.300">
    <property type="entry name" value="P-loop containing nucleotide triphosphate hydrolases"/>
    <property type="match status" value="1"/>
</dbReference>
<name>A0A1L9U0D3_9EURO</name>
<keyword evidence="3 14" id="KW-0812">Transmembrane</keyword>
<dbReference type="GeneID" id="63764913"/>
<evidence type="ECO:0000256" key="4">
    <source>
        <dbReference type="ARBA" id="ARBA00022741"/>
    </source>
</evidence>
<evidence type="ECO:0000256" key="7">
    <source>
        <dbReference type="ARBA" id="ARBA00022840"/>
    </source>
</evidence>
<evidence type="ECO:0000256" key="10">
    <source>
        <dbReference type="ARBA" id="ARBA00023136"/>
    </source>
</evidence>
<keyword evidence="8 14" id="KW-1133">Transmembrane helix</keyword>
<dbReference type="GO" id="GO:0005743">
    <property type="term" value="C:mitochondrial inner membrane"/>
    <property type="evidence" value="ECO:0007669"/>
    <property type="project" value="UniProtKB-SubCell"/>
</dbReference>
<keyword evidence="10 14" id="KW-0472">Membrane</keyword>
<keyword evidence="6" id="KW-0378">Hydrolase</keyword>
<keyword evidence="18" id="KW-1185">Reference proteome</keyword>
<dbReference type="PANTHER" id="PTHR23070">
    <property type="entry name" value="BCS1 AAA-TYPE ATPASE"/>
    <property type="match status" value="1"/>
</dbReference>
<dbReference type="Pfam" id="PF25426">
    <property type="entry name" value="AAA_lid_BCS1"/>
    <property type="match status" value="1"/>
</dbReference>
<keyword evidence="9" id="KW-0496">Mitochondrion</keyword>
<feature type="compositionally biased region" description="Polar residues" evidence="13">
    <location>
        <begin position="337"/>
        <end position="348"/>
    </location>
</feature>
<dbReference type="PROSITE" id="PS00674">
    <property type="entry name" value="AAA"/>
    <property type="match status" value="1"/>
</dbReference>
<dbReference type="Pfam" id="PF08740">
    <property type="entry name" value="BCS1_N"/>
    <property type="match status" value="1"/>
</dbReference>
<keyword evidence="4 12" id="KW-0547">Nucleotide-binding</keyword>